<evidence type="ECO:0000313" key="2">
    <source>
        <dbReference type="EMBL" id="NLT80329.1"/>
    </source>
</evidence>
<organism evidence="2 3">
    <name type="scientific">Bifidobacterium crudilactis</name>
    <dbReference type="NCBI Taxonomy" id="327277"/>
    <lineage>
        <taxon>Bacteria</taxon>
        <taxon>Bacillati</taxon>
        <taxon>Actinomycetota</taxon>
        <taxon>Actinomycetes</taxon>
        <taxon>Bifidobacteriales</taxon>
        <taxon>Bifidobacteriaceae</taxon>
        <taxon>Bifidobacterium</taxon>
    </lineage>
</organism>
<feature type="domain" description="Leucine rich repeat variant" evidence="1">
    <location>
        <begin position="12"/>
        <end position="66"/>
    </location>
</feature>
<dbReference type="Proteomes" id="UP000767327">
    <property type="component" value="Unassembled WGS sequence"/>
</dbReference>
<gene>
    <name evidence="2" type="ORF">GXW98_08625</name>
</gene>
<dbReference type="InterPro" id="IPR057893">
    <property type="entry name" value="LRV_2"/>
</dbReference>
<evidence type="ECO:0000313" key="3">
    <source>
        <dbReference type="Proteomes" id="UP000767327"/>
    </source>
</evidence>
<dbReference type="Pfam" id="PF25591">
    <property type="entry name" value="LRV_2"/>
    <property type="match status" value="1"/>
</dbReference>
<proteinExistence type="predicted"/>
<reference evidence="2" key="2">
    <citation type="submission" date="2020-01" db="EMBL/GenBank/DDBJ databases">
        <authorList>
            <person name="Campanaro S."/>
        </authorList>
    </citation>
    <scope>NUCLEOTIDE SEQUENCE</scope>
    <source>
        <strain evidence="2">AS01afH2WH_6</strain>
    </source>
</reference>
<accession>A0A971IDF3</accession>
<reference evidence="2" key="1">
    <citation type="journal article" date="2020" name="Biotechnol. Biofuels">
        <title>New insights from the biogas microbiome by comprehensive genome-resolved metagenomics of nearly 1600 species originating from multiple anaerobic digesters.</title>
        <authorList>
            <person name="Campanaro S."/>
            <person name="Treu L."/>
            <person name="Rodriguez-R L.M."/>
            <person name="Kovalovszki A."/>
            <person name="Ziels R.M."/>
            <person name="Maus I."/>
            <person name="Zhu X."/>
            <person name="Kougias P.G."/>
            <person name="Basile A."/>
            <person name="Luo G."/>
            <person name="Schluter A."/>
            <person name="Konstantinidis K.T."/>
            <person name="Angelidaki I."/>
        </authorList>
    </citation>
    <scope>NUCLEOTIDE SEQUENCE</scope>
    <source>
        <strain evidence="2">AS01afH2WH_6</strain>
    </source>
</reference>
<comment type="caution">
    <text evidence="2">The sequence shown here is derived from an EMBL/GenBank/DDBJ whole genome shotgun (WGS) entry which is preliminary data.</text>
</comment>
<evidence type="ECO:0000259" key="1">
    <source>
        <dbReference type="Pfam" id="PF25591"/>
    </source>
</evidence>
<sequence>MSPPTPPLQAIPSTACNPETPIATLWEFARLHPQLRMWIVANPAAPPELMEYLSQQGGPGVAHALSVLLDSLEYGSMTKTD</sequence>
<dbReference type="AlphaFoldDB" id="A0A971IDF3"/>
<name>A0A971IDF3_9BIFI</name>
<protein>
    <recommendedName>
        <fullName evidence="1">Leucine rich repeat variant domain-containing protein</fullName>
    </recommendedName>
</protein>
<dbReference type="EMBL" id="JAAXZR010000027">
    <property type="protein sequence ID" value="NLT80329.1"/>
    <property type="molecule type" value="Genomic_DNA"/>
</dbReference>
<dbReference type="OrthoDB" id="3238842at2"/>